<dbReference type="Proteomes" id="UP001642520">
    <property type="component" value="Unassembled WGS sequence"/>
</dbReference>
<reference evidence="1 2" key="1">
    <citation type="submission" date="2024-08" db="EMBL/GenBank/DDBJ databases">
        <authorList>
            <person name="Will J Nash"/>
            <person name="Angela Man"/>
            <person name="Seanna McTaggart"/>
            <person name="Kendall Baker"/>
            <person name="Tom Barker"/>
            <person name="Leah Catchpole"/>
            <person name="Alex Durrant"/>
            <person name="Karim Gharbi"/>
            <person name="Naomi Irish"/>
            <person name="Gemy Kaithakottil"/>
            <person name="Debby Ku"/>
            <person name="Aaliyah Providence"/>
            <person name="Felix Shaw"/>
            <person name="David Swarbreck"/>
            <person name="Chris Watkins"/>
            <person name="Ann M. McCartney"/>
            <person name="Giulio Formenti"/>
            <person name="Alice Mouton"/>
            <person name="Noel Vella"/>
            <person name="Bjorn M von Reumont"/>
            <person name="Adriana Vella"/>
            <person name="Wilfried Haerty"/>
        </authorList>
    </citation>
    <scope>NUCLEOTIDE SEQUENCE [LARGE SCALE GENOMIC DNA]</scope>
</reference>
<dbReference type="EMBL" id="CAXAJV020001287">
    <property type="protein sequence ID" value="CAL7936887.1"/>
    <property type="molecule type" value="Genomic_DNA"/>
</dbReference>
<accession>A0ABP1N8T0</accession>
<protein>
    <submittedName>
        <fullName evidence="1">Uncharacterized protein</fullName>
    </submittedName>
</protein>
<evidence type="ECO:0000313" key="1">
    <source>
        <dbReference type="EMBL" id="CAL7936887.1"/>
    </source>
</evidence>
<organism evidence="1 2">
    <name type="scientific">Xylocopa violacea</name>
    <name type="common">Violet carpenter bee</name>
    <name type="synonym">Apis violacea</name>
    <dbReference type="NCBI Taxonomy" id="135666"/>
    <lineage>
        <taxon>Eukaryota</taxon>
        <taxon>Metazoa</taxon>
        <taxon>Ecdysozoa</taxon>
        <taxon>Arthropoda</taxon>
        <taxon>Hexapoda</taxon>
        <taxon>Insecta</taxon>
        <taxon>Pterygota</taxon>
        <taxon>Neoptera</taxon>
        <taxon>Endopterygota</taxon>
        <taxon>Hymenoptera</taxon>
        <taxon>Apocrita</taxon>
        <taxon>Aculeata</taxon>
        <taxon>Apoidea</taxon>
        <taxon>Anthophila</taxon>
        <taxon>Apidae</taxon>
        <taxon>Xylocopa</taxon>
        <taxon>Xylocopa</taxon>
    </lineage>
</organism>
<sequence>MEPSIKRTKVTKESCVHDIAVSTREIAEMIASISERYSTLLKVNKEVVRFMYNVNEDKKPSISDLQSDLEQTHLTYE</sequence>
<keyword evidence="2" id="KW-1185">Reference proteome</keyword>
<proteinExistence type="predicted"/>
<gene>
    <name evidence="1" type="ORF">XYLVIOL_LOCUS2431</name>
</gene>
<name>A0ABP1N8T0_XYLVO</name>
<comment type="caution">
    <text evidence="1">The sequence shown here is derived from an EMBL/GenBank/DDBJ whole genome shotgun (WGS) entry which is preliminary data.</text>
</comment>
<evidence type="ECO:0000313" key="2">
    <source>
        <dbReference type="Proteomes" id="UP001642520"/>
    </source>
</evidence>